<dbReference type="EMBL" id="ABOX02000009">
    <property type="protein sequence ID" value="EEF61614.1"/>
    <property type="molecule type" value="Genomic_DNA"/>
</dbReference>
<gene>
    <name evidence="1" type="ORF">Cflav_PD4293</name>
</gene>
<evidence type="ECO:0000313" key="1">
    <source>
        <dbReference type="EMBL" id="EEF61614.1"/>
    </source>
</evidence>
<evidence type="ECO:0000313" key="2">
    <source>
        <dbReference type="Proteomes" id="UP000003688"/>
    </source>
</evidence>
<dbReference type="OrthoDB" id="3822937at2"/>
<sequence>MSFILSAQRRTAKDCSVAFGQYREYLHQNKSKFPAGAFALATADWYYDPGDHRCLHDGWLENITISEPALGDRNEKRVTSFRIRLLAAYHDGYIELLYPRVFSYMLTSPTCKRGQGDWLFDEFRLSPLGHLIHEIEWAGFPGDQCSRWIVEASDVVFHWIPRRSTG</sequence>
<dbReference type="AlphaFoldDB" id="B9XFB6"/>
<name>B9XFB6_PEDPL</name>
<dbReference type="Proteomes" id="UP000003688">
    <property type="component" value="Unassembled WGS sequence"/>
</dbReference>
<dbReference type="RefSeq" id="WP_007414506.1">
    <property type="nucleotide sequence ID" value="NZ_ABOX02000009.1"/>
</dbReference>
<reference evidence="1 2" key="1">
    <citation type="journal article" date="2011" name="J. Bacteriol.">
        <title>Genome sequence of 'Pedosphaera parvula' Ellin514, an aerobic Verrucomicrobial isolate from pasture soil.</title>
        <authorList>
            <person name="Kant R."/>
            <person name="van Passel M.W."/>
            <person name="Sangwan P."/>
            <person name="Palva A."/>
            <person name="Lucas S."/>
            <person name="Copeland A."/>
            <person name="Lapidus A."/>
            <person name="Glavina Del Rio T."/>
            <person name="Dalin E."/>
            <person name="Tice H."/>
            <person name="Bruce D."/>
            <person name="Goodwin L."/>
            <person name="Pitluck S."/>
            <person name="Chertkov O."/>
            <person name="Larimer F.W."/>
            <person name="Land M.L."/>
            <person name="Hauser L."/>
            <person name="Brettin T.S."/>
            <person name="Detter J.C."/>
            <person name="Han S."/>
            <person name="de Vos W.M."/>
            <person name="Janssen P.H."/>
            <person name="Smidt H."/>
        </authorList>
    </citation>
    <scope>NUCLEOTIDE SEQUENCE [LARGE SCALE GENOMIC DNA]</scope>
    <source>
        <strain evidence="1 2">Ellin514</strain>
    </source>
</reference>
<organism evidence="1 2">
    <name type="scientific">Pedosphaera parvula (strain Ellin514)</name>
    <dbReference type="NCBI Taxonomy" id="320771"/>
    <lineage>
        <taxon>Bacteria</taxon>
        <taxon>Pseudomonadati</taxon>
        <taxon>Verrucomicrobiota</taxon>
        <taxon>Pedosphaerae</taxon>
        <taxon>Pedosphaerales</taxon>
        <taxon>Pedosphaeraceae</taxon>
        <taxon>Pedosphaera</taxon>
    </lineage>
</organism>
<accession>B9XFB6</accession>
<protein>
    <submittedName>
        <fullName evidence="1">Uncharacterized protein</fullName>
    </submittedName>
</protein>
<comment type="caution">
    <text evidence="1">The sequence shown here is derived from an EMBL/GenBank/DDBJ whole genome shotgun (WGS) entry which is preliminary data.</text>
</comment>
<proteinExistence type="predicted"/>
<keyword evidence="2" id="KW-1185">Reference proteome</keyword>